<gene>
    <name evidence="2" type="ORF">F0U60_32165</name>
</gene>
<dbReference type="Pfam" id="PF09995">
    <property type="entry name" value="MPAB_Lcp_cat"/>
    <property type="match status" value="1"/>
</dbReference>
<sequence>MEIFMSATDQDVGFSGRLANFGAARARHGERAGFMARMLAVGDPLADAVIAELDALGQAGRQMLNAGLSDGLGSLKDPPPAIAALLRQLETVPEWVDREALIQGDVVSQSIPPLWSDLAFSVGSLVHTYSSPAIARLLVQTGQLSSMAPRRLLETGIWRIQSMLPGGLVRGAPGYVQTVQVRLLHARVRATALKRGWEHERWGVPINQTDVARTWLDFTVVPFRALEKVGIVITEAQQEALYRHWWYVGYLLGLDEGFFLPLHNHAEAEALLELVDSTLTPLDENTRSLATALLDATADALCAVPGSPFTQPLARELLNALTRSFQGDAVADALGVSPSSVTSLLPLFAAGNAETRRWQLRTPDAAEQARAENLVVYRERTTLVPDGTEYQKHIRATG</sequence>
<dbReference type="PANTHER" id="PTHR37539">
    <property type="entry name" value="SECRETED PROTEIN-RELATED"/>
    <property type="match status" value="1"/>
</dbReference>
<dbReference type="PANTHER" id="PTHR37539:SF1">
    <property type="entry name" value="ER-BOUND OXYGENASE MPAB_MPAB'_RUBBER OXYGENASE CATALYTIC DOMAIN-CONTAINING PROTEIN"/>
    <property type="match status" value="1"/>
</dbReference>
<evidence type="ECO:0000259" key="1">
    <source>
        <dbReference type="Pfam" id="PF09995"/>
    </source>
</evidence>
<organism evidence="2 3">
    <name type="scientific">Archangium minus</name>
    <dbReference type="NCBI Taxonomy" id="83450"/>
    <lineage>
        <taxon>Bacteria</taxon>
        <taxon>Pseudomonadati</taxon>
        <taxon>Myxococcota</taxon>
        <taxon>Myxococcia</taxon>
        <taxon>Myxococcales</taxon>
        <taxon>Cystobacterineae</taxon>
        <taxon>Archangiaceae</taxon>
        <taxon>Archangium</taxon>
    </lineage>
</organism>
<feature type="domain" description="ER-bound oxygenase mpaB/mpaB'/Rubber oxygenase catalytic" evidence="1">
    <location>
        <begin position="131"/>
        <end position="342"/>
    </location>
</feature>
<dbReference type="EMBL" id="CP043494">
    <property type="protein sequence ID" value="WNG48265.1"/>
    <property type="molecule type" value="Genomic_DNA"/>
</dbReference>
<dbReference type="Proteomes" id="UP001611383">
    <property type="component" value="Chromosome"/>
</dbReference>
<dbReference type="InterPro" id="IPR037473">
    <property type="entry name" value="Lcp-like"/>
</dbReference>
<protein>
    <submittedName>
        <fullName evidence="2">DUF2236 domain-containing protein</fullName>
    </submittedName>
</protein>
<evidence type="ECO:0000313" key="3">
    <source>
        <dbReference type="Proteomes" id="UP001611383"/>
    </source>
</evidence>
<evidence type="ECO:0000313" key="2">
    <source>
        <dbReference type="EMBL" id="WNG48265.1"/>
    </source>
</evidence>
<keyword evidence="3" id="KW-1185">Reference proteome</keyword>
<name>A0ABY9WYQ1_9BACT</name>
<dbReference type="InterPro" id="IPR018713">
    <property type="entry name" value="MPAB/Lcp_cat_dom"/>
</dbReference>
<accession>A0ABY9WYQ1</accession>
<reference evidence="2 3" key="1">
    <citation type="submission" date="2019-08" db="EMBL/GenBank/DDBJ databases">
        <title>Archangium and Cystobacter genomes.</title>
        <authorList>
            <person name="Chen I.-C.K."/>
            <person name="Wielgoss S."/>
        </authorList>
    </citation>
    <scope>NUCLEOTIDE SEQUENCE [LARGE SCALE GENOMIC DNA]</scope>
    <source>
        <strain evidence="2 3">Cbm 6</strain>
    </source>
</reference>
<proteinExistence type="predicted"/>